<gene>
    <name evidence="1" type="ORF">ML536_02735</name>
</gene>
<keyword evidence="2" id="KW-1185">Reference proteome</keyword>
<dbReference type="AlphaFoldDB" id="A0AA41QLK4"/>
<reference evidence="1" key="1">
    <citation type="submission" date="2022-03" db="EMBL/GenBank/DDBJ databases">
        <title>The complete genome sequence of a Methyloterrigena soli.</title>
        <authorList>
            <person name="Zi Z."/>
        </authorList>
    </citation>
    <scope>NUCLEOTIDE SEQUENCE</scope>
    <source>
        <strain evidence="1">M48</strain>
    </source>
</reference>
<dbReference type="Pfam" id="PF05069">
    <property type="entry name" value="Phage_tail_S"/>
    <property type="match status" value="1"/>
</dbReference>
<evidence type="ECO:0000313" key="2">
    <source>
        <dbReference type="Proteomes" id="UP001156140"/>
    </source>
</evidence>
<evidence type="ECO:0000313" key="1">
    <source>
        <dbReference type="EMBL" id="MCI0125736.1"/>
    </source>
</evidence>
<sequence>MPISIEISGREEALGAVREAVEHMEDSTDLFARIGAAITLSTQERFERGVAPDGNPWPKSIRALVNGGKTLFDTGYFMQSITFEASAESVLIGSDAIQAAIHQFGGTITAKSGKGLAFKGAHGDMVHVPSVTIPARPFLGLDDDDDREIIDITGEWLRNAFEVTS</sequence>
<comment type="caution">
    <text evidence="1">The sequence shown here is derived from an EMBL/GenBank/DDBJ whole genome shotgun (WGS) entry which is preliminary data.</text>
</comment>
<proteinExistence type="predicted"/>
<organism evidence="1 2">
    <name type="scientific">Paradevosia shaoguanensis</name>
    <dbReference type="NCBI Taxonomy" id="1335043"/>
    <lineage>
        <taxon>Bacteria</taxon>
        <taxon>Pseudomonadati</taxon>
        <taxon>Pseudomonadota</taxon>
        <taxon>Alphaproteobacteria</taxon>
        <taxon>Hyphomicrobiales</taxon>
        <taxon>Devosiaceae</taxon>
        <taxon>Paradevosia</taxon>
    </lineage>
</organism>
<name>A0AA41QLK4_9HYPH</name>
<dbReference type="EMBL" id="JALAZD010000001">
    <property type="protein sequence ID" value="MCI0125736.1"/>
    <property type="molecule type" value="Genomic_DNA"/>
</dbReference>
<dbReference type="InterPro" id="IPR006522">
    <property type="entry name" value="Phage_virion_morphogenesis"/>
</dbReference>
<protein>
    <submittedName>
        <fullName evidence="1">Phage virion morphogenesis protein</fullName>
    </submittedName>
</protein>
<dbReference type="NCBIfam" id="TIGR01635">
    <property type="entry name" value="tail_comp_S"/>
    <property type="match status" value="1"/>
</dbReference>
<dbReference type="RefSeq" id="WP_281734878.1">
    <property type="nucleotide sequence ID" value="NZ_JAKETQ010000001.1"/>
</dbReference>
<dbReference type="Proteomes" id="UP001156140">
    <property type="component" value="Unassembled WGS sequence"/>
</dbReference>
<accession>A0AA41QLK4</accession>